<proteinExistence type="predicted"/>
<evidence type="ECO:0000259" key="1">
    <source>
        <dbReference type="Pfam" id="PF00174"/>
    </source>
</evidence>
<evidence type="ECO:0000313" key="2">
    <source>
        <dbReference type="EMBL" id="AIF10681.1"/>
    </source>
</evidence>
<dbReference type="InterPro" id="IPR036374">
    <property type="entry name" value="OxRdtase_Mopterin-bd_sf"/>
</dbReference>
<dbReference type="InterPro" id="IPR000572">
    <property type="entry name" value="OxRdtase_Mopterin-bd_dom"/>
</dbReference>
<protein>
    <submittedName>
        <fullName evidence="2">Molybdopterin binding oxidoreductase</fullName>
    </submittedName>
</protein>
<dbReference type="EMBL" id="KF900897">
    <property type="protein sequence ID" value="AIF10681.1"/>
    <property type="molecule type" value="Genomic_DNA"/>
</dbReference>
<dbReference type="SUPFAM" id="SSF56524">
    <property type="entry name" value="Oxidoreductase molybdopterin-binding domain"/>
    <property type="match status" value="1"/>
</dbReference>
<dbReference type="PANTHER" id="PTHR43032:SF4">
    <property type="entry name" value="OXIDOREDUCTASE MOLYBDOPTERIN-BINDING DOMAIN-CONTAINING PROTEIN"/>
    <property type="match status" value="1"/>
</dbReference>
<dbReference type="Gene3D" id="3.90.420.10">
    <property type="entry name" value="Oxidoreductase, molybdopterin-binding domain"/>
    <property type="match status" value="1"/>
</dbReference>
<sequence length="200" mass="22759">MAGDDELPRLPAGQFLTKRFPVLTYGPTPKVSSDDWVFRVSGSGLDEELTFDWEGFISLGDHETTRDFHCVTTWSRFDNEWAGVPVAAFWAAVEPHLTEKPAAVMLHCYGGYTTNLLIEDFLQADNLFATHHDGEPLSAPHGGPMRYVCHHLYAWKSAKWINGVELLGADERGFWENHGYHNRGDPWGEERYSYQESNRL</sequence>
<reference evidence="2" key="1">
    <citation type="journal article" date="2014" name="Genome Biol. Evol.">
        <title>Pangenome evidence for extensive interdomain horizontal transfer affecting lineage core and shell genes in uncultured planktonic thaumarchaeota and euryarchaeota.</title>
        <authorList>
            <person name="Deschamps P."/>
            <person name="Zivanovic Y."/>
            <person name="Moreira D."/>
            <person name="Rodriguez-Valera F."/>
            <person name="Lopez-Garcia P."/>
        </authorList>
    </citation>
    <scope>NUCLEOTIDE SEQUENCE</scope>
</reference>
<feature type="domain" description="Oxidoreductase molybdopterin-binding" evidence="1">
    <location>
        <begin position="26"/>
        <end position="175"/>
    </location>
</feature>
<dbReference type="Pfam" id="PF00174">
    <property type="entry name" value="Oxidored_molyb"/>
    <property type="match status" value="1"/>
</dbReference>
<dbReference type="PANTHER" id="PTHR43032">
    <property type="entry name" value="PROTEIN-METHIONINE-SULFOXIDE REDUCTASE"/>
    <property type="match status" value="1"/>
</dbReference>
<dbReference type="AlphaFoldDB" id="A0A075H3B8"/>
<accession>A0A075H3B8</accession>
<organism evidence="2">
    <name type="scientific">uncultured marine group II/III euryarchaeote KM3_46_H05</name>
    <dbReference type="NCBI Taxonomy" id="1456450"/>
    <lineage>
        <taxon>Archaea</taxon>
        <taxon>Methanobacteriati</taxon>
        <taxon>Methanobacteriota</taxon>
        <taxon>environmental samples</taxon>
    </lineage>
</organism>
<name>A0A075H3B8_9EURY</name>